<proteinExistence type="predicted"/>
<feature type="compositionally biased region" description="Low complexity" evidence="1">
    <location>
        <begin position="98"/>
        <end position="125"/>
    </location>
</feature>
<name>A0A5C3L8K4_COPMA</name>
<feature type="region of interest" description="Disordered" evidence="1">
    <location>
        <begin position="94"/>
        <end position="129"/>
    </location>
</feature>
<feature type="compositionally biased region" description="Polar residues" evidence="1">
    <location>
        <begin position="1"/>
        <end position="12"/>
    </location>
</feature>
<evidence type="ECO:0000256" key="1">
    <source>
        <dbReference type="SAM" id="MobiDB-lite"/>
    </source>
</evidence>
<reference evidence="2 3" key="1">
    <citation type="journal article" date="2019" name="Nat. Ecol. Evol.">
        <title>Megaphylogeny resolves global patterns of mushroom evolution.</title>
        <authorList>
            <person name="Varga T."/>
            <person name="Krizsan K."/>
            <person name="Foldi C."/>
            <person name="Dima B."/>
            <person name="Sanchez-Garcia M."/>
            <person name="Sanchez-Ramirez S."/>
            <person name="Szollosi G.J."/>
            <person name="Szarkandi J.G."/>
            <person name="Papp V."/>
            <person name="Albert L."/>
            <person name="Andreopoulos W."/>
            <person name="Angelini C."/>
            <person name="Antonin V."/>
            <person name="Barry K.W."/>
            <person name="Bougher N.L."/>
            <person name="Buchanan P."/>
            <person name="Buyck B."/>
            <person name="Bense V."/>
            <person name="Catcheside P."/>
            <person name="Chovatia M."/>
            <person name="Cooper J."/>
            <person name="Damon W."/>
            <person name="Desjardin D."/>
            <person name="Finy P."/>
            <person name="Geml J."/>
            <person name="Haridas S."/>
            <person name="Hughes K."/>
            <person name="Justo A."/>
            <person name="Karasinski D."/>
            <person name="Kautmanova I."/>
            <person name="Kiss B."/>
            <person name="Kocsube S."/>
            <person name="Kotiranta H."/>
            <person name="LaButti K.M."/>
            <person name="Lechner B.E."/>
            <person name="Liimatainen K."/>
            <person name="Lipzen A."/>
            <person name="Lukacs Z."/>
            <person name="Mihaltcheva S."/>
            <person name="Morgado L.N."/>
            <person name="Niskanen T."/>
            <person name="Noordeloos M.E."/>
            <person name="Ohm R.A."/>
            <person name="Ortiz-Santana B."/>
            <person name="Ovrebo C."/>
            <person name="Racz N."/>
            <person name="Riley R."/>
            <person name="Savchenko A."/>
            <person name="Shiryaev A."/>
            <person name="Soop K."/>
            <person name="Spirin V."/>
            <person name="Szebenyi C."/>
            <person name="Tomsovsky M."/>
            <person name="Tulloss R.E."/>
            <person name="Uehling J."/>
            <person name="Grigoriev I.V."/>
            <person name="Vagvolgyi C."/>
            <person name="Papp T."/>
            <person name="Martin F.M."/>
            <person name="Miettinen O."/>
            <person name="Hibbett D.S."/>
            <person name="Nagy L.G."/>
        </authorList>
    </citation>
    <scope>NUCLEOTIDE SEQUENCE [LARGE SCALE GENOMIC DNA]</scope>
    <source>
        <strain evidence="2 3">CBS 121175</strain>
    </source>
</reference>
<keyword evidence="3" id="KW-1185">Reference proteome</keyword>
<feature type="region of interest" description="Disordered" evidence="1">
    <location>
        <begin position="1"/>
        <end position="46"/>
    </location>
</feature>
<protein>
    <submittedName>
        <fullName evidence="2">Uncharacterized protein</fullName>
    </submittedName>
</protein>
<accession>A0A5C3L8K4</accession>
<dbReference type="Proteomes" id="UP000307440">
    <property type="component" value="Unassembled WGS sequence"/>
</dbReference>
<organism evidence="2 3">
    <name type="scientific">Coprinopsis marcescibilis</name>
    <name type="common">Agaric fungus</name>
    <name type="synonym">Psathyrella marcescibilis</name>
    <dbReference type="NCBI Taxonomy" id="230819"/>
    <lineage>
        <taxon>Eukaryota</taxon>
        <taxon>Fungi</taxon>
        <taxon>Dikarya</taxon>
        <taxon>Basidiomycota</taxon>
        <taxon>Agaricomycotina</taxon>
        <taxon>Agaricomycetes</taxon>
        <taxon>Agaricomycetidae</taxon>
        <taxon>Agaricales</taxon>
        <taxon>Agaricineae</taxon>
        <taxon>Psathyrellaceae</taxon>
        <taxon>Coprinopsis</taxon>
    </lineage>
</organism>
<gene>
    <name evidence="2" type="ORF">FA15DRAFT_652441</name>
</gene>
<dbReference type="AlphaFoldDB" id="A0A5C3L8K4"/>
<dbReference type="EMBL" id="ML210152">
    <property type="protein sequence ID" value="TFK29025.1"/>
    <property type="molecule type" value="Genomic_DNA"/>
</dbReference>
<evidence type="ECO:0000313" key="2">
    <source>
        <dbReference type="EMBL" id="TFK29025.1"/>
    </source>
</evidence>
<sequence length="230" mass="25710">MNPSSYFQQPTGEGQAIYLHNPSPNRATRRRRRRREEKNKKIPKGLAPFKKNLSAAWGRRVFPDGIQTSTARPSFGLIQNNEYREVAPDHVVVDQADPSESFPPTSPTTSEYEYASSGSYSGSASLSPVSTLNEDLPLGSGDSYFDGGDLMQDPLETMPYTAFPIHNPFENYSQYENPTTHYAGGYASDSAAGQTFADIRLDTLNQNQWQWPGQAAEHDLLNPQWTQWAQ</sequence>
<evidence type="ECO:0000313" key="3">
    <source>
        <dbReference type="Proteomes" id="UP000307440"/>
    </source>
</evidence>